<comment type="caution">
    <text evidence="1">The sequence shown here is derived from an EMBL/GenBank/DDBJ whole genome shotgun (WGS) entry which is preliminary data.</text>
</comment>
<organism evidence="1 2">
    <name type="scientific">Geomicrobium sediminis</name>
    <dbReference type="NCBI Taxonomy" id="1347788"/>
    <lineage>
        <taxon>Bacteria</taxon>
        <taxon>Bacillati</taxon>
        <taxon>Bacillota</taxon>
        <taxon>Bacilli</taxon>
        <taxon>Bacillales</taxon>
        <taxon>Geomicrobium</taxon>
    </lineage>
</organism>
<dbReference type="Proteomes" id="UP000741863">
    <property type="component" value="Unassembled WGS sequence"/>
</dbReference>
<sequence length="146" mass="16440">MSEQGIPVFVTMETNVEQEGEKKEISVSGSGQLVKKSQSTFVTWNEQLEDIGEVKTVLKIQPGSLTVLRQGAVSMRQEYTPGKETEGSYKTAYATFQTLAKTEDLQIKWFKEEALLGQLAFTYDLELQGQLAGHYDVKIKIKEEQQ</sequence>
<reference evidence="1 2" key="1">
    <citation type="submission" date="2021-01" db="EMBL/GenBank/DDBJ databases">
        <title>Genomic Encyclopedia of Type Strains, Phase IV (KMG-IV): sequencing the most valuable type-strain genomes for metagenomic binning, comparative biology and taxonomic classification.</title>
        <authorList>
            <person name="Goeker M."/>
        </authorList>
    </citation>
    <scope>NUCLEOTIDE SEQUENCE [LARGE SCALE GENOMIC DNA]</scope>
    <source>
        <strain evidence="1 2">DSM 25540</strain>
    </source>
</reference>
<dbReference type="EMBL" id="JAFBEC010000001">
    <property type="protein sequence ID" value="MBM7631475.1"/>
    <property type="molecule type" value="Genomic_DNA"/>
</dbReference>
<dbReference type="RefSeq" id="WP_204695587.1">
    <property type="nucleotide sequence ID" value="NZ_JAFBEC010000001.1"/>
</dbReference>
<gene>
    <name evidence="1" type="ORF">JOD17_000566</name>
</gene>
<evidence type="ECO:0000313" key="2">
    <source>
        <dbReference type="Proteomes" id="UP000741863"/>
    </source>
</evidence>
<dbReference type="InterPro" id="IPR012674">
    <property type="entry name" value="Calycin"/>
</dbReference>
<dbReference type="Gene3D" id="2.40.128.20">
    <property type="match status" value="1"/>
</dbReference>
<name>A0ABS2P7T0_9BACL</name>
<accession>A0ABS2P7T0</accession>
<evidence type="ECO:0000313" key="1">
    <source>
        <dbReference type="EMBL" id="MBM7631475.1"/>
    </source>
</evidence>
<keyword evidence="2" id="KW-1185">Reference proteome</keyword>
<dbReference type="InterPro" id="IPR015231">
    <property type="entry name" value="DUF1934"/>
</dbReference>
<dbReference type="Pfam" id="PF09148">
    <property type="entry name" value="DUF1934"/>
    <property type="match status" value="1"/>
</dbReference>
<dbReference type="SUPFAM" id="SSF50814">
    <property type="entry name" value="Lipocalins"/>
    <property type="match status" value="1"/>
</dbReference>
<protein>
    <submittedName>
        <fullName evidence="1">Uncharacterized beta-barrel protein YwiB (DUF1934 family)</fullName>
    </submittedName>
</protein>
<proteinExistence type="predicted"/>